<gene>
    <name evidence="2" type="ORF">Tsubulata_035242</name>
</gene>
<dbReference type="EMBL" id="JAKUCV010007039">
    <property type="protein sequence ID" value="KAJ4824993.1"/>
    <property type="molecule type" value="Genomic_DNA"/>
</dbReference>
<proteinExistence type="predicted"/>
<name>A0A9Q0F4U1_9ROSI</name>
<protein>
    <recommendedName>
        <fullName evidence="1">F-box domain-containing protein</fullName>
    </recommendedName>
</protein>
<evidence type="ECO:0000259" key="1">
    <source>
        <dbReference type="PROSITE" id="PS50181"/>
    </source>
</evidence>
<dbReference type="SUPFAM" id="SSF81383">
    <property type="entry name" value="F-box domain"/>
    <property type="match status" value="1"/>
</dbReference>
<organism evidence="2 3">
    <name type="scientific">Turnera subulata</name>
    <dbReference type="NCBI Taxonomy" id="218843"/>
    <lineage>
        <taxon>Eukaryota</taxon>
        <taxon>Viridiplantae</taxon>
        <taxon>Streptophyta</taxon>
        <taxon>Embryophyta</taxon>
        <taxon>Tracheophyta</taxon>
        <taxon>Spermatophyta</taxon>
        <taxon>Magnoliopsida</taxon>
        <taxon>eudicotyledons</taxon>
        <taxon>Gunneridae</taxon>
        <taxon>Pentapetalae</taxon>
        <taxon>rosids</taxon>
        <taxon>fabids</taxon>
        <taxon>Malpighiales</taxon>
        <taxon>Passifloraceae</taxon>
        <taxon>Turnera</taxon>
    </lineage>
</organism>
<feature type="domain" description="F-box" evidence="1">
    <location>
        <begin position="1"/>
        <end position="48"/>
    </location>
</feature>
<dbReference type="Gene3D" id="1.20.1280.50">
    <property type="match status" value="1"/>
</dbReference>
<evidence type="ECO:0000313" key="2">
    <source>
        <dbReference type="EMBL" id="KAJ4824993.1"/>
    </source>
</evidence>
<comment type="caution">
    <text evidence="2">The sequence shown here is derived from an EMBL/GenBank/DDBJ whole genome shotgun (WGS) entry which is preliminary data.</text>
</comment>
<dbReference type="AlphaFoldDB" id="A0A9Q0F4U1"/>
<dbReference type="OrthoDB" id="913616at2759"/>
<dbReference type="PANTHER" id="PTHR31111">
    <property type="entry name" value="BNAA05G37150D PROTEIN-RELATED"/>
    <property type="match status" value="1"/>
</dbReference>
<accession>A0A9Q0F4U1</accession>
<evidence type="ECO:0000313" key="3">
    <source>
        <dbReference type="Proteomes" id="UP001141552"/>
    </source>
</evidence>
<reference evidence="2" key="1">
    <citation type="submission" date="2022-02" db="EMBL/GenBank/DDBJ databases">
        <authorList>
            <person name="Henning P.M."/>
            <person name="McCubbin A.G."/>
            <person name="Shore J.S."/>
        </authorList>
    </citation>
    <scope>NUCLEOTIDE SEQUENCE</scope>
    <source>
        <strain evidence="2">F60SS</strain>
        <tissue evidence="2">Leaves</tissue>
    </source>
</reference>
<keyword evidence="3" id="KW-1185">Reference proteome</keyword>
<dbReference type="InterPro" id="IPR036047">
    <property type="entry name" value="F-box-like_dom_sf"/>
</dbReference>
<dbReference type="PANTHER" id="PTHR31111:SF138">
    <property type="entry name" value="F-BOX ASSOCIATED DOMAIN-CONTAINING PROTEIN"/>
    <property type="match status" value="1"/>
</dbReference>
<dbReference type="CDD" id="cd22157">
    <property type="entry name" value="F-box_AtFBW1-like"/>
    <property type="match status" value="1"/>
</dbReference>
<reference evidence="2" key="2">
    <citation type="journal article" date="2023" name="Plants (Basel)">
        <title>Annotation of the Turnera subulata (Passifloraceae) Draft Genome Reveals the S-Locus Evolved after the Divergence of Turneroideae from Passifloroideae in a Stepwise Manner.</title>
        <authorList>
            <person name="Henning P.M."/>
            <person name="Roalson E.H."/>
            <person name="Mir W."/>
            <person name="McCubbin A.G."/>
            <person name="Shore J.S."/>
        </authorList>
    </citation>
    <scope>NUCLEOTIDE SEQUENCE</scope>
    <source>
        <strain evidence="2">F60SS</strain>
    </source>
</reference>
<dbReference type="Pfam" id="PF00646">
    <property type="entry name" value="F-box"/>
    <property type="match status" value="1"/>
</dbReference>
<dbReference type="InterPro" id="IPR001810">
    <property type="entry name" value="F-box_dom"/>
</dbReference>
<dbReference type="PROSITE" id="PS50181">
    <property type="entry name" value="FBOX"/>
    <property type="match status" value="1"/>
</dbReference>
<dbReference type="SMART" id="SM00256">
    <property type="entry name" value="FBOX"/>
    <property type="match status" value="1"/>
</dbReference>
<sequence>MANLTLPWEIVEEILALLPSKSIHRFRQVSKSWSSFLVRPEFHRFRTKSTSPETNLQKILQRSAVNDGYVVIHSLGCLGGGEKPVRLCFPTEKVCACGFGYDPAADDYKVFIATKPAPDGVKKDMSSRGYVSRYAYSFRDFIPQAAPKDSGYMVLGFSEELQHILKWGNLRKFSEENRFEGILVGNSELSEYEMAMPYIEALTSPYPSLEIEMKQLQL</sequence>
<dbReference type="Proteomes" id="UP001141552">
    <property type="component" value="Unassembled WGS sequence"/>
</dbReference>